<comment type="caution">
    <text evidence="5">The sequence shown here is derived from an EMBL/GenBank/DDBJ whole genome shotgun (WGS) entry which is preliminary data.</text>
</comment>
<proteinExistence type="predicted"/>
<dbReference type="PROSITE" id="PS00107">
    <property type="entry name" value="PROTEIN_KINASE_ATP"/>
    <property type="match status" value="1"/>
</dbReference>
<dbReference type="AlphaFoldDB" id="A0AAE3GPZ7"/>
<dbReference type="PROSITE" id="PS50011">
    <property type="entry name" value="PROTEIN_KINASE_DOM"/>
    <property type="match status" value="1"/>
</dbReference>
<dbReference type="EMBL" id="JAMZMM010000061">
    <property type="protein sequence ID" value="MCP2728555.1"/>
    <property type="molecule type" value="Genomic_DNA"/>
</dbReference>
<protein>
    <submittedName>
        <fullName evidence="5">Serine/threonine protein kinase</fullName>
    </submittedName>
</protein>
<evidence type="ECO:0000259" key="4">
    <source>
        <dbReference type="PROSITE" id="PS50011"/>
    </source>
</evidence>
<dbReference type="Proteomes" id="UP001204953">
    <property type="component" value="Unassembled WGS sequence"/>
</dbReference>
<keyword evidence="6" id="KW-1185">Reference proteome</keyword>
<dbReference type="RefSeq" id="WP_254011350.1">
    <property type="nucleotide sequence ID" value="NZ_JAMZMM010000061.1"/>
</dbReference>
<dbReference type="InterPro" id="IPR008271">
    <property type="entry name" value="Ser/Thr_kinase_AS"/>
</dbReference>
<dbReference type="SUPFAM" id="SSF56112">
    <property type="entry name" value="Protein kinase-like (PK-like)"/>
    <property type="match status" value="1"/>
</dbReference>
<keyword evidence="1 3" id="KW-0547">Nucleotide-binding</keyword>
<dbReference type="PANTHER" id="PTHR24346:SF30">
    <property type="entry name" value="MATERNAL EMBRYONIC LEUCINE ZIPPER KINASE"/>
    <property type="match status" value="1"/>
</dbReference>
<evidence type="ECO:0000313" key="5">
    <source>
        <dbReference type="EMBL" id="MCP2728555.1"/>
    </source>
</evidence>
<evidence type="ECO:0000256" key="2">
    <source>
        <dbReference type="ARBA" id="ARBA00022840"/>
    </source>
</evidence>
<keyword evidence="5" id="KW-0808">Transferase</keyword>
<feature type="binding site" evidence="3">
    <location>
        <position position="44"/>
    </location>
    <ligand>
        <name>ATP</name>
        <dbReference type="ChEBI" id="CHEBI:30616"/>
    </ligand>
</feature>
<dbReference type="PANTHER" id="PTHR24346">
    <property type="entry name" value="MAP/MICROTUBULE AFFINITY-REGULATING KINASE"/>
    <property type="match status" value="1"/>
</dbReference>
<name>A0AAE3GPZ7_9CYAN</name>
<keyword evidence="5" id="KW-0418">Kinase</keyword>
<evidence type="ECO:0000256" key="3">
    <source>
        <dbReference type="PROSITE-ProRule" id="PRU10141"/>
    </source>
</evidence>
<organism evidence="5 6">
    <name type="scientific">Limnofasciculus baicalensis BBK-W-15</name>
    <dbReference type="NCBI Taxonomy" id="2699891"/>
    <lineage>
        <taxon>Bacteria</taxon>
        <taxon>Bacillati</taxon>
        <taxon>Cyanobacteriota</taxon>
        <taxon>Cyanophyceae</taxon>
        <taxon>Coleofasciculales</taxon>
        <taxon>Coleofasciculaceae</taxon>
        <taxon>Limnofasciculus</taxon>
        <taxon>Limnofasciculus baicalensis</taxon>
    </lineage>
</organism>
<accession>A0AAE3GPZ7</accession>
<dbReference type="SMART" id="SM00220">
    <property type="entry name" value="S_TKc"/>
    <property type="match status" value="1"/>
</dbReference>
<dbReference type="InterPro" id="IPR017441">
    <property type="entry name" value="Protein_kinase_ATP_BS"/>
</dbReference>
<feature type="domain" description="Protein kinase" evidence="4">
    <location>
        <begin position="15"/>
        <end position="274"/>
    </location>
</feature>
<dbReference type="InterPro" id="IPR000719">
    <property type="entry name" value="Prot_kinase_dom"/>
</dbReference>
<keyword evidence="5" id="KW-0723">Serine/threonine-protein kinase</keyword>
<evidence type="ECO:0000256" key="1">
    <source>
        <dbReference type="ARBA" id="ARBA00022741"/>
    </source>
</evidence>
<dbReference type="CDD" id="cd14014">
    <property type="entry name" value="STKc_PknB_like"/>
    <property type="match status" value="1"/>
</dbReference>
<dbReference type="Pfam" id="PF00069">
    <property type="entry name" value="Pkinase"/>
    <property type="match status" value="1"/>
</dbReference>
<sequence length="303" mass="34174">MPHWSTGQTLEDGKYTIQKTLGGGGFGTTYLATEKPSGKLVAIKTLNANHQAKPNFTSLQNKFVQEAFRLAKCRHPHIVSVYTVFPEEDLWHLVMEYVEGDNLADYLEDRGILSETEALRIIGEIGDALSYLHQEGLLHRDIKPQNIMLRRDNLSAVLIDFGLAREFSTGYTQSLTSDRTERYAPIEQYEKRGKFGAYTDVHALAATLYNLLTDKLPPPADVRKECNLTLPPPQQYNSQISDKVNNAILKGMELEAKNRPQSVKEWLSLLNPDTLQTFSFNTVTVDLTLPGLKTRGFLRHRAP</sequence>
<dbReference type="Gene3D" id="1.10.510.10">
    <property type="entry name" value="Transferase(Phosphotransferase) domain 1"/>
    <property type="match status" value="1"/>
</dbReference>
<dbReference type="InterPro" id="IPR011009">
    <property type="entry name" value="Kinase-like_dom_sf"/>
</dbReference>
<dbReference type="PROSITE" id="PS00108">
    <property type="entry name" value="PROTEIN_KINASE_ST"/>
    <property type="match status" value="1"/>
</dbReference>
<evidence type="ECO:0000313" key="6">
    <source>
        <dbReference type="Proteomes" id="UP001204953"/>
    </source>
</evidence>
<dbReference type="GO" id="GO:0035556">
    <property type="term" value="P:intracellular signal transduction"/>
    <property type="evidence" value="ECO:0007669"/>
    <property type="project" value="TreeGrafter"/>
</dbReference>
<gene>
    <name evidence="5" type="ORF">NJ959_08705</name>
</gene>
<keyword evidence="2 3" id="KW-0067">ATP-binding</keyword>
<dbReference type="GO" id="GO:0005524">
    <property type="term" value="F:ATP binding"/>
    <property type="evidence" value="ECO:0007669"/>
    <property type="project" value="UniProtKB-UniRule"/>
</dbReference>
<dbReference type="GO" id="GO:0004674">
    <property type="term" value="F:protein serine/threonine kinase activity"/>
    <property type="evidence" value="ECO:0007669"/>
    <property type="project" value="UniProtKB-KW"/>
</dbReference>
<dbReference type="GO" id="GO:0005737">
    <property type="term" value="C:cytoplasm"/>
    <property type="evidence" value="ECO:0007669"/>
    <property type="project" value="TreeGrafter"/>
</dbReference>
<reference evidence="5" key="1">
    <citation type="submission" date="2022-06" db="EMBL/GenBank/DDBJ databases">
        <title>New cyanobacteria of genus Symplocastrum in benthos of Lake Baikal.</title>
        <authorList>
            <person name="Sorokovikova E."/>
            <person name="Tikhonova I."/>
            <person name="Krasnopeev A."/>
            <person name="Evseev P."/>
            <person name="Gladkikh A."/>
            <person name="Belykh O."/>
        </authorList>
    </citation>
    <scope>NUCLEOTIDE SEQUENCE</scope>
    <source>
        <strain evidence="5">BBK-W-15</strain>
    </source>
</reference>